<dbReference type="PANTHER" id="PTHR44307:SF2">
    <property type="entry name" value="PHOSPHOETHANOLAMINE METHYLTRANSFERASE ISOFORM X1"/>
    <property type="match status" value="1"/>
</dbReference>
<reference evidence="8 9" key="1">
    <citation type="submission" date="2022-03" db="EMBL/GenBank/DDBJ databases">
        <authorList>
            <person name="Macdonald S."/>
            <person name="Ahmed S."/>
            <person name="Newling K."/>
        </authorList>
    </citation>
    <scope>NUCLEOTIDE SEQUENCE [LARGE SCALE GENOMIC DNA]</scope>
</reference>
<evidence type="ECO:0000256" key="4">
    <source>
        <dbReference type="ARBA" id="ARBA00022679"/>
    </source>
</evidence>
<accession>A0ABC8LYT1</accession>
<evidence type="ECO:0000256" key="5">
    <source>
        <dbReference type="ARBA" id="ARBA00035674"/>
    </source>
</evidence>
<keyword evidence="9" id="KW-1185">Reference proteome</keyword>
<dbReference type="InterPro" id="IPR029063">
    <property type="entry name" value="SAM-dependent_MTases_sf"/>
</dbReference>
<gene>
    <name evidence="8" type="ORF">ERUC_LOCUS41171</name>
</gene>
<comment type="caution">
    <text evidence="8">The sequence shown here is derived from an EMBL/GenBank/DDBJ whole genome shotgun (WGS) entry which is preliminary data.</text>
</comment>
<dbReference type="AlphaFoldDB" id="A0ABC8LYT1"/>
<proteinExistence type="predicted"/>
<comment type="pathway">
    <text evidence="2">Lipid metabolism.</text>
</comment>
<dbReference type="GO" id="GO:0000234">
    <property type="term" value="F:phosphoethanolamine N-methyltransferase activity"/>
    <property type="evidence" value="ECO:0007669"/>
    <property type="project" value="UniProtKB-EC"/>
</dbReference>
<evidence type="ECO:0000256" key="7">
    <source>
        <dbReference type="ARBA" id="ARBA00047841"/>
    </source>
</evidence>
<dbReference type="PANTHER" id="PTHR44307">
    <property type="entry name" value="PHOSPHOETHANOLAMINE METHYLTRANSFERASE"/>
    <property type="match status" value="1"/>
</dbReference>
<evidence type="ECO:0000256" key="2">
    <source>
        <dbReference type="ARBA" id="ARBA00005189"/>
    </source>
</evidence>
<evidence type="ECO:0000313" key="9">
    <source>
        <dbReference type="Proteomes" id="UP001642260"/>
    </source>
</evidence>
<organism evidence="8 9">
    <name type="scientific">Eruca vesicaria subsp. sativa</name>
    <name type="common">Garden rocket</name>
    <name type="synonym">Eruca sativa</name>
    <dbReference type="NCBI Taxonomy" id="29727"/>
    <lineage>
        <taxon>Eukaryota</taxon>
        <taxon>Viridiplantae</taxon>
        <taxon>Streptophyta</taxon>
        <taxon>Embryophyta</taxon>
        <taxon>Tracheophyta</taxon>
        <taxon>Spermatophyta</taxon>
        <taxon>Magnoliopsida</taxon>
        <taxon>eudicotyledons</taxon>
        <taxon>Gunneridae</taxon>
        <taxon>Pentapetalae</taxon>
        <taxon>rosids</taxon>
        <taxon>malvids</taxon>
        <taxon>Brassicales</taxon>
        <taxon>Brassicaceae</taxon>
        <taxon>Brassiceae</taxon>
        <taxon>Eruca</taxon>
    </lineage>
</organism>
<dbReference type="SUPFAM" id="SSF53335">
    <property type="entry name" value="S-adenosyl-L-methionine-dependent methyltransferases"/>
    <property type="match status" value="1"/>
</dbReference>
<sequence length="80" mass="9241">MISFALERAIRLNCSDCTTKHYPDNSFDDNPALFRILFKCLKPGGKVLIKLTTVGAQKYIKQRGYDLHDVQAYGRCFRLR</sequence>
<dbReference type="GO" id="GO:0032259">
    <property type="term" value="P:methylation"/>
    <property type="evidence" value="ECO:0007669"/>
    <property type="project" value="UniProtKB-KW"/>
</dbReference>
<comment type="catalytic activity">
    <reaction evidence="6">
        <text>N,N-dimethylethanolamine phosphate + S-adenosyl-L-methionine = phosphocholine + S-adenosyl-L-homocysteine + H(+)</text>
        <dbReference type="Rhea" id="RHEA:25325"/>
        <dbReference type="ChEBI" id="CHEBI:15378"/>
        <dbReference type="ChEBI" id="CHEBI:57856"/>
        <dbReference type="ChEBI" id="CHEBI:58641"/>
        <dbReference type="ChEBI" id="CHEBI:59789"/>
        <dbReference type="ChEBI" id="CHEBI:295975"/>
        <dbReference type="EC" id="2.1.1.103"/>
    </reaction>
    <physiologicalReaction direction="left-to-right" evidence="6">
        <dbReference type="Rhea" id="RHEA:25326"/>
    </physiologicalReaction>
</comment>
<dbReference type="Proteomes" id="UP001642260">
    <property type="component" value="Unassembled WGS sequence"/>
</dbReference>
<protein>
    <recommendedName>
        <fullName evidence="5">phosphoethanolamine N-methyltransferase</fullName>
        <ecNumber evidence="5">2.1.1.103</ecNumber>
    </recommendedName>
</protein>
<evidence type="ECO:0000256" key="1">
    <source>
        <dbReference type="ARBA" id="ARBA00004969"/>
    </source>
</evidence>
<comment type="catalytic activity">
    <reaction evidence="7">
        <text>N-methylethanolamine phosphate + S-adenosyl-L-methionine = N,N-dimethylethanolamine phosphate + S-adenosyl-L-homocysteine + H(+)</text>
        <dbReference type="Rhea" id="RHEA:25321"/>
        <dbReference type="ChEBI" id="CHEBI:15378"/>
        <dbReference type="ChEBI" id="CHEBI:57781"/>
        <dbReference type="ChEBI" id="CHEBI:57856"/>
        <dbReference type="ChEBI" id="CHEBI:58641"/>
        <dbReference type="ChEBI" id="CHEBI:59789"/>
        <dbReference type="EC" id="2.1.1.103"/>
    </reaction>
    <physiologicalReaction direction="left-to-right" evidence="7">
        <dbReference type="Rhea" id="RHEA:25322"/>
    </physiologicalReaction>
</comment>
<name>A0ABC8LYT1_ERUVS</name>
<evidence type="ECO:0000256" key="3">
    <source>
        <dbReference type="ARBA" id="ARBA00022603"/>
    </source>
</evidence>
<keyword evidence="3" id="KW-0489">Methyltransferase</keyword>
<dbReference type="EC" id="2.1.1.103" evidence="5"/>
<evidence type="ECO:0000313" key="8">
    <source>
        <dbReference type="EMBL" id="CAH8388688.1"/>
    </source>
</evidence>
<evidence type="ECO:0000256" key="6">
    <source>
        <dbReference type="ARBA" id="ARBA00047619"/>
    </source>
</evidence>
<dbReference type="EMBL" id="CAKOAT010812931">
    <property type="protein sequence ID" value="CAH8388688.1"/>
    <property type="molecule type" value="Genomic_DNA"/>
</dbReference>
<comment type="pathway">
    <text evidence="1">Phospholipid metabolism; phosphatidylcholine biosynthesis.</text>
</comment>
<keyword evidence="4" id="KW-0808">Transferase</keyword>